<proteinExistence type="predicted"/>
<sequence>MFWKFALIIVITPSRVNSINTPPYDTSPNIGHVGEYNPGEEPRDPSTGLIDNFHKMTLQERMEQHSNDREILERSGSLLNVNYTKWEQLDEDSGIDGSSQDSPSGAEDNRYDLSDPTPQELKILQGRWYSRMAHPQHALPIIEGRRVSWGTVPKVTPAFMGKVPDAIYKSDSMNTLWFNGYLLDKRQSNLTHIVWRHKTETVVWLRRGERKSSAPPPFNPVAVYRKDKLLGSEAIDDLMSGINCSALEKEENKYRKPHKKAIQNLSGKGAQLRKYLLKQVRPAFSRHGVVTGGWSSSSEYQSHTDHEESWLGGENPKQSVTYLPTREREIAEARDERRRRHKEAGIPWRR</sequence>
<feature type="compositionally biased region" description="Basic and acidic residues" evidence="1">
    <location>
        <begin position="325"/>
        <end position="336"/>
    </location>
</feature>
<evidence type="ECO:0000313" key="3">
    <source>
        <dbReference type="EMBL" id="CAD8448063.1"/>
    </source>
</evidence>
<accession>A0A7S0H0A7</accession>
<name>A0A7S0H0A7_9EUKA</name>
<gene>
    <name evidence="3" type="ORF">LAMO00422_LOCUS9368</name>
</gene>
<organism evidence="3">
    <name type="scientific">Amorphochlora amoebiformis</name>
    <dbReference type="NCBI Taxonomy" id="1561963"/>
    <lineage>
        <taxon>Eukaryota</taxon>
        <taxon>Sar</taxon>
        <taxon>Rhizaria</taxon>
        <taxon>Cercozoa</taxon>
        <taxon>Chlorarachniophyceae</taxon>
        <taxon>Amorphochlora</taxon>
    </lineage>
</organism>
<evidence type="ECO:0000256" key="1">
    <source>
        <dbReference type="SAM" id="MobiDB-lite"/>
    </source>
</evidence>
<evidence type="ECO:0000256" key="2">
    <source>
        <dbReference type="SAM" id="SignalP"/>
    </source>
</evidence>
<keyword evidence="2" id="KW-0732">Signal</keyword>
<dbReference type="EMBL" id="HBEM01013567">
    <property type="protein sequence ID" value="CAD8448063.1"/>
    <property type="molecule type" value="Transcribed_RNA"/>
</dbReference>
<protein>
    <submittedName>
        <fullName evidence="3">Uncharacterized protein</fullName>
    </submittedName>
</protein>
<dbReference type="AlphaFoldDB" id="A0A7S0H0A7"/>
<feature type="region of interest" description="Disordered" evidence="1">
    <location>
        <begin position="291"/>
        <end position="350"/>
    </location>
</feature>
<feature type="chain" id="PRO_5030616499" evidence="2">
    <location>
        <begin position="19"/>
        <end position="350"/>
    </location>
</feature>
<feature type="compositionally biased region" description="Basic residues" evidence="1">
    <location>
        <begin position="337"/>
        <end position="350"/>
    </location>
</feature>
<feature type="region of interest" description="Disordered" evidence="1">
    <location>
        <begin position="90"/>
        <end position="117"/>
    </location>
</feature>
<feature type="signal peptide" evidence="2">
    <location>
        <begin position="1"/>
        <end position="18"/>
    </location>
</feature>
<reference evidence="3" key="1">
    <citation type="submission" date="2021-01" db="EMBL/GenBank/DDBJ databases">
        <authorList>
            <person name="Corre E."/>
            <person name="Pelletier E."/>
            <person name="Niang G."/>
            <person name="Scheremetjew M."/>
            <person name="Finn R."/>
            <person name="Kale V."/>
            <person name="Holt S."/>
            <person name="Cochrane G."/>
            <person name="Meng A."/>
            <person name="Brown T."/>
            <person name="Cohen L."/>
        </authorList>
    </citation>
    <scope>NUCLEOTIDE SEQUENCE</scope>
    <source>
        <strain evidence="3">CCMP2058</strain>
    </source>
</reference>